<evidence type="ECO:0000313" key="3">
    <source>
        <dbReference type="EMBL" id="KAL0275276.1"/>
    </source>
</evidence>
<dbReference type="AlphaFoldDB" id="A0AAW2I097"/>
<accession>A0AAW2I097</accession>
<sequence>MPSYEDNWDMENYSQAASSAEVIRDGSNELIDQEQSTIEMDAFSLEFAAVQWLNLVTNAEKLFNQLLHSILLTGDEKEQIQRWLCLKQECEECVASDEATSLGEQQRHSLERIEELTEDTEPTEDLSDGNEKSTDSQYESDSESDFDSHHPDFADKLDGYMTRFRDKTDQLIRSKLMTDELADDTDESLSRSMIIPMPSSLTSNIHNQGRRKSLHPGTIQVPVSLTDTSRRNTEIEESNSVNSESKRNDYSFFAHGCSTSSIEPCRELKLLSSENEAKKNLIKQCTADIEGLQKRLEEIQHTIEIKERFIKELIKNSDARASATLKFRKKYMKLEEEYYKTKSHIAHAVYALDQAKRQGLMEGNREALIHQKNEIEKYKNLAKHYNKRLNDIAMMKSIAGDSAKKVLELESSLLESKKEYEKIKEQIQEEEERKKKLEQELLEDQEKVRALEEKYDLNVIQVDEAGSEERMKWLAEGDGEAEDRGEA</sequence>
<feature type="compositionally biased region" description="Acidic residues" evidence="2">
    <location>
        <begin position="116"/>
        <end position="128"/>
    </location>
</feature>
<keyword evidence="1" id="KW-0175">Coiled coil</keyword>
<proteinExistence type="predicted"/>
<evidence type="ECO:0000256" key="2">
    <source>
        <dbReference type="SAM" id="MobiDB-lite"/>
    </source>
</evidence>
<gene>
    <name evidence="3" type="ORF">PYX00_003180</name>
</gene>
<comment type="caution">
    <text evidence="3">The sequence shown here is derived from an EMBL/GenBank/DDBJ whole genome shotgun (WGS) entry which is preliminary data.</text>
</comment>
<feature type="coiled-coil region" evidence="1">
    <location>
        <begin position="368"/>
        <end position="454"/>
    </location>
</feature>
<dbReference type="EMBL" id="JARGDH010000002">
    <property type="protein sequence ID" value="KAL0275276.1"/>
    <property type="molecule type" value="Genomic_DNA"/>
</dbReference>
<organism evidence="3">
    <name type="scientific">Menopon gallinae</name>
    <name type="common">poultry shaft louse</name>
    <dbReference type="NCBI Taxonomy" id="328185"/>
    <lineage>
        <taxon>Eukaryota</taxon>
        <taxon>Metazoa</taxon>
        <taxon>Ecdysozoa</taxon>
        <taxon>Arthropoda</taxon>
        <taxon>Hexapoda</taxon>
        <taxon>Insecta</taxon>
        <taxon>Pterygota</taxon>
        <taxon>Neoptera</taxon>
        <taxon>Paraneoptera</taxon>
        <taxon>Psocodea</taxon>
        <taxon>Troctomorpha</taxon>
        <taxon>Phthiraptera</taxon>
        <taxon>Amblycera</taxon>
        <taxon>Menoponidae</taxon>
        <taxon>Menopon</taxon>
    </lineage>
</organism>
<protein>
    <submittedName>
        <fullName evidence="3">Uncharacterized protein</fullName>
    </submittedName>
</protein>
<feature type="region of interest" description="Disordered" evidence="2">
    <location>
        <begin position="97"/>
        <end position="153"/>
    </location>
</feature>
<evidence type="ECO:0000256" key="1">
    <source>
        <dbReference type="SAM" id="Coils"/>
    </source>
</evidence>
<reference evidence="3" key="1">
    <citation type="journal article" date="2024" name="Gigascience">
        <title>Chromosome-level genome of the poultry shaft louse Menopon gallinae provides insight into the host-switching and adaptive evolution of parasitic lice.</title>
        <authorList>
            <person name="Xu Y."/>
            <person name="Ma L."/>
            <person name="Liu S."/>
            <person name="Liang Y."/>
            <person name="Liu Q."/>
            <person name="He Z."/>
            <person name="Tian L."/>
            <person name="Duan Y."/>
            <person name="Cai W."/>
            <person name="Li H."/>
            <person name="Song F."/>
        </authorList>
    </citation>
    <scope>NUCLEOTIDE SEQUENCE</scope>
    <source>
        <strain evidence="3">Cailab_2023a</strain>
    </source>
</reference>
<name>A0AAW2I097_9NEOP</name>
<feature type="coiled-coil region" evidence="1">
    <location>
        <begin position="275"/>
        <end position="302"/>
    </location>
</feature>
<feature type="compositionally biased region" description="Basic and acidic residues" evidence="2">
    <location>
        <begin position="105"/>
        <end position="115"/>
    </location>
</feature>